<reference evidence="1" key="1">
    <citation type="journal article" date="2022" name="bioRxiv">
        <title>Sequencing and chromosome-scale assembly of the giantPleurodeles waltlgenome.</title>
        <authorList>
            <person name="Brown T."/>
            <person name="Elewa A."/>
            <person name="Iarovenko S."/>
            <person name="Subramanian E."/>
            <person name="Araus A.J."/>
            <person name="Petzold A."/>
            <person name="Susuki M."/>
            <person name="Suzuki K.-i.T."/>
            <person name="Hayashi T."/>
            <person name="Toyoda A."/>
            <person name="Oliveira C."/>
            <person name="Osipova E."/>
            <person name="Leigh N.D."/>
            <person name="Simon A."/>
            <person name="Yun M.H."/>
        </authorList>
    </citation>
    <scope>NUCLEOTIDE SEQUENCE</scope>
    <source>
        <strain evidence="1">20211129_DDA</strain>
        <tissue evidence="1">Liver</tissue>
    </source>
</reference>
<sequence length="85" mass="9958">MVTWRLTSPQEVDRPSQVKDYYFKENEGKEVDETVLWEAYNAKLRGEIKVANVADKRKRNQKCNKLEQQIPTLKAEYEQTPGAEV</sequence>
<evidence type="ECO:0000313" key="1">
    <source>
        <dbReference type="EMBL" id="KAJ1151947.1"/>
    </source>
</evidence>
<evidence type="ECO:0000313" key="2">
    <source>
        <dbReference type="Proteomes" id="UP001066276"/>
    </source>
</evidence>
<dbReference type="Proteomes" id="UP001066276">
    <property type="component" value="Chromosome 5"/>
</dbReference>
<dbReference type="EMBL" id="JANPWB010000009">
    <property type="protein sequence ID" value="KAJ1151947.1"/>
    <property type="molecule type" value="Genomic_DNA"/>
</dbReference>
<organism evidence="1 2">
    <name type="scientific">Pleurodeles waltl</name>
    <name type="common">Iberian ribbed newt</name>
    <dbReference type="NCBI Taxonomy" id="8319"/>
    <lineage>
        <taxon>Eukaryota</taxon>
        <taxon>Metazoa</taxon>
        <taxon>Chordata</taxon>
        <taxon>Craniata</taxon>
        <taxon>Vertebrata</taxon>
        <taxon>Euteleostomi</taxon>
        <taxon>Amphibia</taxon>
        <taxon>Batrachia</taxon>
        <taxon>Caudata</taxon>
        <taxon>Salamandroidea</taxon>
        <taxon>Salamandridae</taxon>
        <taxon>Pleurodelinae</taxon>
        <taxon>Pleurodeles</taxon>
    </lineage>
</organism>
<dbReference type="AlphaFoldDB" id="A0AAV7RH16"/>
<accession>A0AAV7RH16</accession>
<gene>
    <name evidence="1" type="ORF">NDU88_004726</name>
</gene>
<proteinExistence type="predicted"/>
<comment type="caution">
    <text evidence="1">The sequence shown here is derived from an EMBL/GenBank/DDBJ whole genome shotgun (WGS) entry which is preliminary data.</text>
</comment>
<keyword evidence="2" id="KW-1185">Reference proteome</keyword>
<name>A0AAV7RH16_PLEWA</name>
<protein>
    <submittedName>
        <fullName evidence="1">Uncharacterized protein</fullName>
    </submittedName>
</protein>